<evidence type="ECO:0000256" key="4">
    <source>
        <dbReference type="ARBA" id="ARBA00022807"/>
    </source>
</evidence>
<reference evidence="8" key="1">
    <citation type="submission" date="2019-07" db="EMBL/GenBank/DDBJ databases">
        <authorList>
            <person name="Wongkuna S."/>
            <person name="Scaria J."/>
        </authorList>
    </citation>
    <scope>NUCLEOTIDE SEQUENCE [LARGE SCALE GENOMIC DNA]</scope>
    <source>
        <strain evidence="8">SW178</strain>
    </source>
</reference>
<proteinExistence type="inferred from homology"/>
<feature type="compositionally biased region" description="Low complexity" evidence="6">
    <location>
        <begin position="277"/>
        <end position="292"/>
    </location>
</feature>
<dbReference type="Gene3D" id="6.10.250.3150">
    <property type="match status" value="1"/>
</dbReference>
<feature type="compositionally biased region" description="Gly residues" evidence="6">
    <location>
        <begin position="263"/>
        <end position="276"/>
    </location>
</feature>
<evidence type="ECO:0000256" key="1">
    <source>
        <dbReference type="ARBA" id="ARBA00007074"/>
    </source>
</evidence>
<keyword evidence="3" id="KW-0378">Hydrolase</keyword>
<feature type="compositionally biased region" description="Basic and acidic residues" evidence="6">
    <location>
        <begin position="225"/>
        <end position="246"/>
    </location>
</feature>
<sequence length="394" mass="43488">MMHMCGDIDNIIGKGEEMRLKRVHSAIIATVLTCSMAATPVFAAPDTLKSLQDKQEDLQNQKDAAEDELNSLQSQLDTIMQKTADLEDQLIAKGEEIIQAKEDLKAAEEKRDEQYEAMKLRIKYMYEAGTGTATMEKVMTSGDISSILTQAEYSQQVHEYDRNQLKEYANTVQEIEDLQDKLETEMTNLQDLEAEYQQQQEDLNATISTKQDQVSDLNSMIQEAARKVQEEKDRQEAEAERQRQLEEQQQQAAQSENNSGGTTNTGGGSDNSGGGSDNSSSVSEPSYSPSTGNAVVDRARSKIGCWYEWGAVGPNTFDCSGLVSYALTGSYVRLGTTYTFMGWTRVSNPQPGDICTSSTHCGIYIGNGQMIHAPHTGAQVTIGPVASNMIYVRY</sequence>
<dbReference type="PANTHER" id="PTHR47359:SF3">
    <property type="entry name" value="NLP_P60 DOMAIN-CONTAINING PROTEIN-RELATED"/>
    <property type="match status" value="1"/>
</dbReference>
<keyword evidence="9" id="KW-1185">Reference proteome</keyword>
<evidence type="ECO:0000259" key="7">
    <source>
        <dbReference type="PROSITE" id="PS51935"/>
    </source>
</evidence>
<protein>
    <recommendedName>
        <fullName evidence="7">NlpC/P60 domain-containing protein</fullName>
    </recommendedName>
</protein>
<organism evidence="8 9">
    <name type="scientific">Mediterraneibacter catenae</name>
    <dbReference type="NCBI Taxonomy" id="2594882"/>
    <lineage>
        <taxon>Bacteria</taxon>
        <taxon>Bacillati</taxon>
        <taxon>Bacillota</taxon>
        <taxon>Clostridia</taxon>
        <taxon>Lachnospirales</taxon>
        <taxon>Lachnospiraceae</taxon>
        <taxon>Mediterraneibacter</taxon>
    </lineage>
</organism>
<dbReference type="GO" id="GO:0008234">
    <property type="term" value="F:cysteine-type peptidase activity"/>
    <property type="evidence" value="ECO:0007669"/>
    <property type="project" value="UniProtKB-KW"/>
</dbReference>
<keyword evidence="2" id="KW-0645">Protease</keyword>
<dbReference type="GO" id="GO:0006508">
    <property type="term" value="P:proteolysis"/>
    <property type="evidence" value="ECO:0007669"/>
    <property type="project" value="UniProtKB-KW"/>
</dbReference>
<evidence type="ECO:0000256" key="5">
    <source>
        <dbReference type="SAM" id="Coils"/>
    </source>
</evidence>
<keyword evidence="4" id="KW-0788">Thiol protease</keyword>
<dbReference type="Pfam" id="PF00877">
    <property type="entry name" value="NLPC_P60"/>
    <property type="match status" value="1"/>
</dbReference>
<keyword evidence="5" id="KW-0175">Coiled coil</keyword>
<comment type="caution">
    <text evidence="8">The sequence shown here is derived from an EMBL/GenBank/DDBJ whole genome shotgun (WGS) entry which is preliminary data.</text>
</comment>
<dbReference type="PANTHER" id="PTHR47359">
    <property type="entry name" value="PEPTIDOGLYCAN DL-ENDOPEPTIDASE CWLO"/>
    <property type="match status" value="1"/>
</dbReference>
<evidence type="ECO:0000256" key="2">
    <source>
        <dbReference type="ARBA" id="ARBA00022670"/>
    </source>
</evidence>
<dbReference type="AlphaFoldDB" id="A0A5M9HUL1"/>
<dbReference type="SUPFAM" id="SSF54001">
    <property type="entry name" value="Cysteine proteinases"/>
    <property type="match status" value="1"/>
</dbReference>
<evidence type="ECO:0000313" key="9">
    <source>
        <dbReference type="Proteomes" id="UP000322025"/>
    </source>
</evidence>
<dbReference type="InterPro" id="IPR000064">
    <property type="entry name" value="NLP_P60_dom"/>
</dbReference>
<evidence type="ECO:0000256" key="6">
    <source>
        <dbReference type="SAM" id="MobiDB-lite"/>
    </source>
</evidence>
<dbReference type="OrthoDB" id="9808890at2"/>
<feature type="coiled-coil region" evidence="5">
    <location>
        <begin position="48"/>
        <end position="117"/>
    </location>
</feature>
<feature type="domain" description="NlpC/P60" evidence="7">
    <location>
        <begin position="289"/>
        <end position="394"/>
    </location>
</feature>
<accession>A0A5M9HUL1</accession>
<dbReference type="InterPro" id="IPR038765">
    <property type="entry name" value="Papain-like_cys_pep_sf"/>
</dbReference>
<dbReference type="Proteomes" id="UP000322025">
    <property type="component" value="Unassembled WGS sequence"/>
</dbReference>
<dbReference type="Gene3D" id="3.90.1720.10">
    <property type="entry name" value="endopeptidase domain like (from Nostoc punctiforme)"/>
    <property type="match status" value="1"/>
</dbReference>
<dbReference type="InterPro" id="IPR051794">
    <property type="entry name" value="PG_Endopeptidase_C40"/>
</dbReference>
<dbReference type="EMBL" id="VMSO01000021">
    <property type="protein sequence ID" value="KAA8500614.1"/>
    <property type="molecule type" value="Genomic_DNA"/>
</dbReference>
<evidence type="ECO:0000313" key="8">
    <source>
        <dbReference type="EMBL" id="KAA8500614.1"/>
    </source>
</evidence>
<name>A0A5M9HUL1_9FIRM</name>
<comment type="similarity">
    <text evidence="1">Belongs to the peptidase C40 family.</text>
</comment>
<feature type="compositionally biased region" description="Low complexity" evidence="6">
    <location>
        <begin position="247"/>
        <end position="262"/>
    </location>
</feature>
<feature type="region of interest" description="Disordered" evidence="6">
    <location>
        <begin position="225"/>
        <end position="293"/>
    </location>
</feature>
<dbReference type="PROSITE" id="PS51935">
    <property type="entry name" value="NLPC_P60"/>
    <property type="match status" value="1"/>
</dbReference>
<evidence type="ECO:0000256" key="3">
    <source>
        <dbReference type="ARBA" id="ARBA00022801"/>
    </source>
</evidence>
<gene>
    <name evidence="8" type="ORF">FNY66_12755</name>
</gene>